<reference evidence="1 2" key="1">
    <citation type="journal article" date="2018" name="J. Microbiol.">
        <title>Baekduia soli gen. nov., sp. nov., a novel bacterium isolated from the soil of Baekdu Mountain and proposal of a novel family name, Baekduiaceae fam. nov.</title>
        <authorList>
            <person name="An D.S."/>
            <person name="Siddiqi M.Z."/>
            <person name="Kim K.H."/>
            <person name="Yu H.S."/>
            <person name="Im W.T."/>
        </authorList>
    </citation>
    <scope>NUCLEOTIDE SEQUENCE [LARGE SCALE GENOMIC DNA]</scope>
    <source>
        <strain evidence="1 2">BR7-21</strain>
    </source>
</reference>
<accession>A0A5B8UC70</accession>
<dbReference type="InterPro" id="IPR036746">
    <property type="entry name" value="TT1725-like_sf"/>
</dbReference>
<dbReference type="OrthoDB" id="9809023at2"/>
<dbReference type="EMBL" id="CP042430">
    <property type="protein sequence ID" value="QEC50793.1"/>
    <property type="molecule type" value="Genomic_DNA"/>
</dbReference>
<dbReference type="Proteomes" id="UP000321805">
    <property type="component" value="Chromosome"/>
</dbReference>
<dbReference type="Gene3D" id="3.30.70.1120">
    <property type="entry name" value="TT1725-like"/>
    <property type="match status" value="1"/>
</dbReference>
<gene>
    <name evidence="1" type="ORF">FSW04_16005</name>
</gene>
<dbReference type="InterPro" id="IPR007546">
    <property type="entry name" value="DUF503"/>
</dbReference>
<sequence>MLTIELHFPDAGSLKAKRKELASVKALLHQRHGMAVAEVDHQDLWQRATLAGALVSGSLARLEERCDAAQRFLDARVPDGVRMNRVVASYADVEGLG</sequence>
<dbReference type="PANTHER" id="PTHR36441:SF1">
    <property type="entry name" value="DUF503 DOMAIN-CONTAINING PROTEIN"/>
    <property type="match status" value="1"/>
</dbReference>
<dbReference type="SUPFAM" id="SSF103007">
    <property type="entry name" value="Hypothetical protein TT1725"/>
    <property type="match status" value="1"/>
</dbReference>
<proteinExistence type="predicted"/>
<dbReference type="PANTHER" id="PTHR36441">
    <property type="entry name" value="HYPOTHETICAL CYTOSOLIC PROTEIN"/>
    <property type="match status" value="1"/>
</dbReference>
<dbReference type="AlphaFoldDB" id="A0A5B8UC70"/>
<dbReference type="KEGG" id="bsol:FSW04_16005"/>
<dbReference type="Pfam" id="PF04456">
    <property type="entry name" value="DUF503"/>
    <property type="match status" value="1"/>
</dbReference>
<organism evidence="1 2">
    <name type="scientific">Baekduia soli</name>
    <dbReference type="NCBI Taxonomy" id="496014"/>
    <lineage>
        <taxon>Bacteria</taxon>
        <taxon>Bacillati</taxon>
        <taxon>Actinomycetota</taxon>
        <taxon>Thermoleophilia</taxon>
        <taxon>Solirubrobacterales</taxon>
        <taxon>Baekduiaceae</taxon>
        <taxon>Baekduia</taxon>
    </lineage>
</organism>
<protein>
    <submittedName>
        <fullName evidence="1">DUF503 domain-containing protein</fullName>
    </submittedName>
</protein>
<evidence type="ECO:0000313" key="2">
    <source>
        <dbReference type="Proteomes" id="UP000321805"/>
    </source>
</evidence>
<name>A0A5B8UC70_9ACTN</name>
<evidence type="ECO:0000313" key="1">
    <source>
        <dbReference type="EMBL" id="QEC50793.1"/>
    </source>
</evidence>
<keyword evidence="2" id="KW-1185">Reference proteome</keyword>